<reference evidence="4 7" key="2">
    <citation type="submission" date="2019-12" db="EMBL/GenBank/DDBJ databases">
        <authorList>
            <person name="Zheng J."/>
        </authorList>
    </citation>
    <scope>NUCLEOTIDE SEQUENCE [LARGE SCALE GENOMIC DNA]</scope>
    <source>
        <strain evidence="4 7">DSM 27347</strain>
    </source>
</reference>
<proteinExistence type="predicted"/>
<feature type="chain" id="PRO_5036307372" evidence="2">
    <location>
        <begin position="19"/>
        <end position="141"/>
    </location>
</feature>
<feature type="signal peptide" evidence="2">
    <location>
        <begin position="1"/>
        <end position="18"/>
    </location>
</feature>
<dbReference type="Gene3D" id="1.10.238.10">
    <property type="entry name" value="EF-hand"/>
    <property type="match status" value="1"/>
</dbReference>
<dbReference type="OrthoDB" id="7596931at2"/>
<evidence type="ECO:0000259" key="3">
    <source>
        <dbReference type="Pfam" id="PF13202"/>
    </source>
</evidence>
<gene>
    <name evidence="4" type="ORF">GQR91_06585</name>
    <name evidence="5" type="ORF">SAMN05216557_11712</name>
</gene>
<dbReference type="RefSeq" id="WP_149683608.1">
    <property type="nucleotide sequence ID" value="NZ_JACIEY010000019.1"/>
</dbReference>
<feature type="compositionally biased region" description="Basic and acidic residues" evidence="1">
    <location>
        <begin position="79"/>
        <end position="94"/>
    </location>
</feature>
<dbReference type="EMBL" id="WSUT01000005">
    <property type="protein sequence ID" value="MWC43321.1"/>
    <property type="molecule type" value="Genomic_DNA"/>
</dbReference>
<evidence type="ECO:0000313" key="5">
    <source>
        <dbReference type="EMBL" id="SDG16397.1"/>
    </source>
</evidence>
<dbReference type="PROSITE" id="PS00018">
    <property type="entry name" value="EF_HAND_1"/>
    <property type="match status" value="1"/>
</dbReference>
<dbReference type="Proteomes" id="UP000436801">
    <property type="component" value="Unassembled WGS sequence"/>
</dbReference>
<keyword evidence="2" id="KW-0732">Signal</keyword>
<accession>A0A1G7S062</accession>
<dbReference type="InterPro" id="IPR011992">
    <property type="entry name" value="EF-hand-dom_pair"/>
</dbReference>
<dbReference type="PROSITE" id="PS51257">
    <property type="entry name" value="PROKAR_LIPOPROTEIN"/>
    <property type="match status" value="1"/>
</dbReference>
<dbReference type="EMBL" id="FNBI01000017">
    <property type="protein sequence ID" value="SDG16397.1"/>
    <property type="molecule type" value="Genomic_DNA"/>
</dbReference>
<dbReference type="Pfam" id="PF13202">
    <property type="entry name" value="EF-hand_5"/>
    <property type="match status" value="2"/>
</dbReference>
<dbReference type="Proteomes" id="UP000323502">
    <property type="component" value="Unassembled WGS sequence"/>
</dbReference>
<evidence type="ECO:0000313" key="7">
    <source>
        <dbReference type="Proteomes" id="UP000436801"/>
    </source>
</evidence>
<evidence type="ECO:0000313" key="6">
    <source>
        <dbReference type="Proteomes" id="UP000323502"/>
    </source>
</evidence>
<name>A0A1G7S062_9SPHN</name>
<dbReference type="InterPro" id="IPR018247">
    <property type="entry name" value="EF_Hand_1_Ca_BS"/>
</dbReference>
<feature type="domain" description="EF-hand" evidence="3">
    <location>
        <begin position="81"/>
        <end position="97"/>
    </location>
</feature>
<feature type="region of interest" description="Disordered" evidence="1">
    <location>
        <begin position="65"/>
        <end position="94"/>
    </location>
</feature>
<sequence>MRLATIGLALGTALLATACNNHSEEKREADQRAAAAGFVPPSVTSRVDFGGMMDRRFRTLDRDGNDIITDNEMPSGNSRIRELDRNGDGEVTHSEFSEGTLNWFDRMDLNRDGAVTSEERESSRTERPTTPTNPVALNNAN</sequence>
<evidence type="ECO:0000313" key="4">
    <source>
        <dbReference type="EMBL" id="MWC43321.1"/>
    </source>
</evidence>
<organism evidence="5 6">
    <name type="scientific">Sphingomonas carotinifaciens</name>
    <dbReference type="NCBI Taxonomy" id="1166323"/>
    <lineage>
        <taxon>Bacteria</taxon>
        <taxon>Pseudomonadati</taxon>
        <taxon>Pseudomonadota</taxon>
        <taxon>Alphaproteobacteria</taxon>
        <taxon>Sphingomonadales</taxon>
        <taxon>Sphingomonadaceae</taxon>
        <taxon>Sphingomonas</taxon>
    </lineage>
</organism>
<feature type="domain" description="EF-hand" evidence="3">
    <location>
        <begin position="103"/>
        <end position="119"/>
    </location>
</feature>
<protein>
    <submittedName>
        <fullName evidence="5">EF hand</fullName>
    </submittedName>
</protein>
<evidence type="ECO:0000256" key="2">
    <source>
        <dbReference type="SAM" id="SignalP"/>
    </source>
</evidence>
<reference evidence="5 6" key="1">
    <citation type="submission" date="2016-10" db="EMBL/GenBank/DDBJ databases">
        <authorList>
            <person name="Varghese N."/>
            <person name="Submissions S."/>
        </authorList>
    </citation>
    <scope>NUCLEOTIDE SEQUENCE [LARGE SCALE GENOMIC DNA]</scope>
    <source>
        <strain evidence="5 6">S7-754</strain>
    </source>
</reference>
<dbReference type="SUPFAM" id="SSF47473">
    <property type="entry name" value="EF-hand"/>
    <property type="match status" value="1"/>
</dbReference>
<keyword evidence="6" id="KW-1185">Reference proteome</keyword>
<dbReference type="GO" id="GO:0005509">
    <property type="term" value="F:calcium ion binding"/>
    <property type="evidence" value="ECO:0007669"/>
    <property type="project" value="InterPro"/>
</dbReference>
<feature type="compositionally biased region" description="Basic and acidic residues" evidence="1">
    <location>
        <begin position="112"/>
        <end position="127"/>
    </location>
</feature>
<feature type="region of interest" description="Disordered" evidence="1">
    <location>
        <begin position="112"/>
        <end position="141"/>
    </location>
</feature>
<dbReference type="InterPro" id="IPR002048">
    <property type="entry name" value="EF_hand_dom"/>
</dbReference>
<dbReference type="AlphaFoldDB" id="A0A1G7S062"/>
<evidence type="ECO:0000256" key="1">
    <source>
        <dbReference type="SAM" id="MobiDB-lite"/>
    </source>
</evidence>